<keyword evidence="3" id="KW-1185">Reference proteome</keyword>
<proteinExistence type="predicted"/>
<dbReference type="AlphaFoldDB" id="G2GEL1"/>
<reference evidence="2 3" key="1">
    <citation type="submission" date="2011-08" db="EMBL/GenBank/DDBJ databases">
        <authorList>
            <person name="Lin Y."/>
            <person name="Hao X."/>
            <person name="Johnstone L."/>
            <person name="Miller S.J."/>
            <person name="Wei G."/>
            <person name="Rensing C."/>
        </authorList>
    </citation>
    <scope>NUCLEOTIDE SEQUENCE [LARGE SCALE GENOMIC DNA]</scope>
    <source>
        <strain evidence="2 3">K42</strain>
    </source>
</reference>
<organism evidence="2 3">
    <name type="scientific">Streptomyces zinciresistens K42</name>
    <dbReference type="NCBI Taxonomy" id="700597"/>
    <lineage>
        <taxon>Bacteria</taxon>
        <taxon>Bacillati</taxon>
        <taxon>Actinomycetota</taxon>
        <taxon>Actinomycetes</taxon>
        <taxon>Kitasatosporales</taxon>
        <taxon>Streptomycetaceae</taxon>
        <taxon>Streptomyces</taxon>
    </lineage>
</organism>
<protein>
    <submittedName>
        <fullName evidence="2">Uncharacterized protein</fullName>
    </submittedName>
</protein>
<evidence type="ECO:0000313" key="2">
    <source>
        <dbReference type="EMBL" id="EGX58079.1"/>
    </source>
</evidence>
<name>G2GEL1_9ACTN</name>
<evidence type="ECO:0000313" key="3">
    <source>
        <dbReference type="Proteomes" id="UP000004217"/>
    </source>
</evidence>
<sequence length="70" mass="7212">MPVRAPGRTMAEAERGRPQPAAESARPDADGPARDAGSRFGAFHRGRRTAGGPDAAADDSGAWPLPETDA</sequence>
<gene>
    <name evidence="2" type="ORF">SZN_19722</name>
</gene>
<dbReference type="EMBL" id="AGBF01000068">
    <property type="protein sequence ID" value="EGX58079.1"/>
    <property type="molecule type" value="Genomic_DNA"/>
</dbReference>
<comment type="caution">
    <text evidence="2">The sequence shown here is derived from an EMBL/GenBank/DDBJ whole genome shotgun (WGS) entry which is preliminary data.</text>
</comment>
<feature type="compositionally biased region" description="Basic and acidic residues" evidence="1">
    <location>
        <begin position="25"/>
        <end position="37"/>
    </location>
</feature>
<accession>G2GEL1</accession>
<dbReference type="PATRIC" id="fig|700597.3.peg.3868"/>
<feature type="region of interest" description="Disordered" evidence="1">
    <location>
        <begin position="1"/>
        <end position="70"/>
    </location>
</feature>
<dbReference type="Proteomes" id="UP000004217">
    <property type="component" value="Unassembled WGS sequence"/>
</dbReference>
<evidence type="ECO:0000256" key="1">
    <source>
        <dbReference type="SAM" id="MobiDB-lite"/>
    </source>
</evidence>
<feature type="compositionally biased region" description="Low complexity" evidence="1">
    <location>
        <begin position="50"/>
        <end position="62"/>
    </location>
</feature>